<organism evidence="2 3">
    <name type="scientific">Datura stramonium</name>
    <name type="common">Jimsonweed</name>
    <name type="synonym">Common thornapple</name>
    <dbReference type="NCBI Taxonomy" id="4076"/>
    <lineage>
        <taxon>Eukaryota</taxon>
        <taxon>Viridiplantae</taxon>
        <taxon>Streptophyta</taxon>
        <taxon>Embryophyta</taxon>
        <taxon>Tracheophyta</taxon>
        <taxon>Spermatophyta</taxon>
        <taxon>Magnoliopsida</taxon>
        <taxon>eudicotyledons</taxon>
        <taxon>Gunneridae</taxon>
        <taxon>Pentapetalae</taxon>
        <taxon>asterids</taxon>
        <taxon>lamiids</taxon>
        <taxon>Solanales</taxon>
        <taxon>Solanaceae</taxon>
        <taxon>Solanoideae</taxon>
        <taxon>Datureae</taxon>
        <taxon>Datura</taxon>
    </lineage>
</organism>
<feature type="compositionally biased region" description="Basic and acidic residues" evidence="1">
    <location>
        <begin position="83"/>
        <end position="96"/>
    </location>
</feature>
<evidence type="ECO:0000313" key="2">
    <source>
        <dbReference type="EMBL" id="MCE5167342.1"/>
    </source>
</evidence>
<dbReference type="EMBL" id="JACEIK010082809">
    <property type="protein sequence ID" value="MCE5167342.1"/>
    <property type="molecule type" value="Genomic_DNA"/>
</dbReference>
<feature type="region of interest" description="Disordered" evidence="1">
    <location>
        <begin position="83"/>
        <end position="109"/>
    </location>
</feature>
<reference evidence="2 3" key="1">
    <citation type="journal article" date="2021" name="BMC Genomics">
        <title>Datura genome reveals duplications of psychoactive alkaloid biosynthetic genes and high mutation rate following tissue culture.</title>
        <authorList>
            <person name="Rajewski A."/>
            <person name="Carter-House D."/>
            <person name="Stajich J."/>
            <person name="Litt A."/>
        </authorList>
    </citation>
    <scope>NUCLEOTIDE SEQUENCE [LARGE SCALE GENOMIC DNA]</scope>
    <source>
        <strain evidence="2">AR-01</strain>
    </source>
</reference>
<evidence type="ECO:0000256" key="1">
    <source>
        <dbReference type="SAM" id="MobiDB-lite"/>
    </source>
</evidence>
<dbReference type="Proteomes" id="UP000823775">
    <property type="component" value="Unassembled WGS sequence"/>
</dbReference>
<name>A0ABS8Y7T9_DATST</name>
<feature type="non-terminal residue" evidence="2">
    <location>
        <position position="109"/>
    </location>
</feature>
<protein>
    <submittedName>
        <fullName evidence="2">Uncharacterized protein</fullName>
    </submittedName>
</protein>
<gene>
    <name evidence="2" type="ORF">HAX54_049148</name>
</gene>
<accession>A0ABS8Y7T9</accession>
<sequence>MREKRESAAACCFFGVGDGRRRGEEVEREVTGWVCCRKLWRFRRVVRREWRGEKKVCRWTLFFRRCSDWWLWRFPVEEFDRRRGKARSEGKREREGSVAVVEGEGKIEN</sequence>
<keyword evidence="3" id="KW-1185">Reference proteome</keyword>
<evidence type="ECO:0000313" key="3">
    <source>
        <dbReference type="Proteomes" id="UP000823775"/>
    </source>
</evidence>
<comment type="caution">
    <text evidence="2">The sequence shown here is derived from an EMBL/GenBank/DDBJ whole genome shotgun (WGS) entry which is preliminary data.</text>
</comment>
<proteinExistence type="predicted"/>